<accession>A0A1L7CS87</accession>
<dbReference type="OrthoDB" id="3268175at2"/>
<dbReference type="Pfam" id="PF13830">
    <property type="entry name" value="DUF4192"/>
    <property type="match status" value="1"/>
</dbReference>
<sequence length="403" mass="41046">MTDSTEHTLHTPGDLIANLPAVFGFFPEDSLVLAAFLDDGVRFALGPVLRVDLRPVDAEAVESALGSLGAYRAGDGRVIAAFVITADAAERDRVCELLFAASRAGDVDLLGCWSAEGVLAGGSYELEFCPPGAEPLDDWYGGRIPEVVAAAAMAPLLRRGELPEPDREAALEFFAPLAGREIDDVAPGAAAGTRAVGAVAGTRAVGGGAPVAGPAGVLDDVVLAAAAERARGLAAAMRRGGAAGRAAYGAVVGAAERALDAVSQGRGLVRGSFFEDLVCLAGALGETHLRDAVAATVLDHPEAAERVLAVLVRVLSGEARANALCLYSLVAGPAGHGHRVAAALAVARTEFPAHRLTRLLSEAQLRCGPEVVAERVRRGSRQVAERLGVAGADPAGGIDGLAA</sequence>
<name>A0A1L7CS87_9CORY</name>
<evidence type="ECO:0000313" key="2">
    <source>
        <dbReference type="Proteomes" id="UP000185434"/>
    </source>
</evidence>
<dbReference type="KEGG" id="cfk:CFRA_04880"/>
<dbReference type="RefSeq" id="WP_075663686.1">
    <property type="nucleotide sequence ID" value="NZ_CP009247.1"/>
</dbReference>
<proteinExistence type="predicted"/>
<protein>
    <recommendedName>
        <fullName evidence="3">DUF4192 domain-containing protein</fullName>
    </recommendedName>
</protein>
<organism evidence="1 2">
    <name type="scientific">Corynebacterium frankenforstense DSM 45800</name>
    <dbReference type="NCBI Taxonomy" id="1437875"/>
    <lineage>
        <taxon>Bacteria</taxon>
        <taxon>Bacillati</taxon>
        <taxon>Actinomycetota</taxon>
        <taxon>Actinomycetes</taxon>
        <taxon>Mycobacteriales</taxon>
        <taxon>Corynebacteriaceae</taxon>
        <taxon>Corynebacterium</taxon>
    </lineage>
</organism>
<dbReference type="EMBL" id="CP009247">
    <property type="protein sequence ID" value="APT88702.1"/>
    <property type="molecule type" value="Genomic_DNA"/>
</dbReference>
<dbReference type="InterPro" id="IPR025447">
    <property type="entry name" value="DUF4192"/>
</dbReference>
<evidence type="ECO:0000313" key="1">
    <source>
        <dbReference type="EMBL" id="APT88702.1"/>
    </source>
</evidence>
<evidence type="ECO:0008006" key="3">
    <source>
        <dbReference type="Google" id="ProtNLM"/>
    </source>
</evidence>
<reference evidence="1 2" key="1">
    <citation type="submission" date="2014-08" db="EMBL/GenBank/DDBJ databases">
        <title>Complete genome sequence of Corynebacterium frankenforstense ST18(T) (=DSM 45800(T)), isolated from raw cow milk.</title>
        <authorList>
            <person name="Ruckert C."/>
            <person name="Albersmeier A."/>
            <person name="Winkler A."/>
            <person name="Lipski A."/>
            <person name="Kalinowski J."/>
        </authorList>
    </citation>
    <scope>NUCLEOTIDE SEQUENCE [LARGE SCALE GENOMIC DNA]</scope>
    <source>
        <strain evidence="1 2">ST18</strain>
    </source>
</reference>
<keyword evidence="2" id="KW-1185">Reference proteome</keyword>
<dbReference type="STRING" id="1437875.CFRA_04880"/>
<gene>
    <name evidence="1" type="ORF">CFRA_04880</name>
</gene>
<dbReference type="Proteomes" id="UP000185434">
    <property type="component" value="Chromosome"/>
</dbReference>
<dbReference type="AlphaFoldDB" id="A0A1L7CS87"/>